<name>A0A218UGT8_9PASE</name>
<evidence type="ECO:0000313" key="2">
    <source>
        <dbReference type="Proteomes" id="UP000197619"/>
    </source>
</evidence>
<organism evidence="1 2">
    <name type="scientific">Lonchura striata</name>
    <name type="common">white-rumped munia</name>
    <dbReference type="NCBI Taxonomy" id="40157"/>
    <lineage>
        <taxon>Eukaryota</taxon>
        <taxon>Metazoa</taxon>
        <taxon>Chordata</taxon>
        <taxon>Craniata</taxon>
        <taxon>Vertebrata</taxon>
        <taxon>Euteleostomi</taxon>
        <taxon>Archelosauria</taxon>
        <taxon>Archosauria</taxon>
        <taxon>Dinosauria</taxon>
        <taxon>Saurischia</taxon>
        <taxon>Theropoda</taxon>
        <taxon>Coelurosauria</taxon>
        <taxon>Aves</taxon>
        <taxon>Neognathae</taxon>
        <taxon>Neoaves</taxon>
        <taxon>Telluraves</taxon>
        <taxon>Australaves</taxon>
        <taxon>Passeriformes</taxon>
        <taxon>Passeroidea</taxon>
        <taxon>Estrildidae</taxon>
        <taxon>Estrildinae</taxon>
        <taxon>Lonchura</taxon>
    </lineage>
</organism>
<sequence length="88" mass="9727">MYISRKCNLCLFGIPPVGGGHSQAPHQGMLSSTCLPFAHWEHSSSVHLPQSSWATCCFPYFKDTLPSVSVAFTFSDSLNFMNKHGLYS</sequence>
<evidence type="ECO:0000313" key="1">
    <source>
        <dbReference type="EMBL" id="OWK53007.1"/>
    </source>
</evidence>
<dbReference type="AlphaFoldDB" id="A0A218UGT8"/>
<gene>
    <name evidence="1" type="ORF">RLOC_00005036</name>
</gene>
<dbReference type="Proteomes" id="UP000197619">
    <property type="component" value="Unassembled WGS sequence"/>
</dbReference>
<comment type="caution">
    <text evidence="1">The sequence shown here is derived from an EMBL/GenBank/DDBJ whole genome shotgun (WGS) entry which is preliminary data.</text>
</comment>
<dbReference type="EMBL" id="MUZQ01000308">
    <property type="protein sequence ID" value="OWK53007.1"/>
    <property type="molecule type" value="Genomic_DNA"/>
</dbReference>
<proteinExistence type="predicted"/>
<accession>A0A218UGT8</accession>
<reference evidence="1 2" key="1">
    <citation type="submission" date="2017-05" db="EMBL/GenBank/DDBJ databases">
        <title>Genome of assembly of the Bengalese finch, Lonchura striata domestica.</title>
        <authorList>
            <person name="Colquitt B.M."/>
            <person name="Brainard M.S."/>
        </authorList>
    </citation>
    <scope>NUCLEOTIDE SEQUENCE [LARGE SCALE GENOMIC DNA]</scope>
    <source>
        <strain evidence="1">White83orange57</strain>
    </source>
</reference>
<keyword evidence="2" id="KW-1185">Reference proteome</keyword>
<protein>
    <submittedName>
        <fullName evidence="1">Uncharacterized protein</fullName>
    </submittedName>
</protein>